<protein>
    <recommendedName>
        <fullName evidence="1">C2H2-type domain-containing protein</fullName>
    </recommendedName>
</protein>
<evidence type="ECO:0000313" key="3">
    <source>
        <dbReference type="Proteomes" id="UP001432322"/>
    </source>
</evidence>
<sequence>KWKNEPGSGGKKIGPKRDLVCRLCKDYRSPSLNAFAQHLRKKHKTTPKELGIAFKCDCGNEAQSSGHRFTSQCRLQNFTIFRKNRVEPPSAHKCVLCETRPSTVQGYIVHLRSRHEHSLGKVFI</sequence>
<evidence type="ECO:0000313" key="2">
    <source>
        <dbReference type="EMBL" id="GMT31254.1"/>
    </source>
</evidence>
<keyword evidence="3" id="KW-1185">Reference proteome</keyword>
<feature type="domain" description="C2H2-type" evidence="1">
    <location>
        <begin position="19"/>
        <end position="43"/>
    </location>
</feature>
<organism evidence="2 3">
    <name type="scientific">Pristionchus fissidentatus</name>
    <dbReference type="NCBI Taxonomy" id="1538716"/>
    <lineage>
        <taxon>Eukaryota</taxon>
        <taxon>Metazoa</taxon>
        <taxon>Ecdysozoa</taxon>
        <taxon>Nematoda</taxon>
        <taxon>Chromadorea</taxon>
        <taxon>Rhabditida</taxon>
        <taxon>Rhabditina</taxon>
        <taxon>Diplogasteromorpha</taxon>
        <taxon>Diplogasteroidea</taxon>
        <taxon>Neodiplogasteridae</taxon>
        <taxon>Pristionchus</taxon>
    </lineage>
</organism>
<dbReference type="SMART" id="SM00355">
    <property type="entry name" value="ZnF_C2H2"/>
    <property type="match status" value="2"/>
</dbReference>
<feature type="non-terminal residue" evidence="2">
    <location>
        <position position="1"/>
    </location>
</feature>
<dbReference type="AlphaFoldDB" id="A0AAV5WNC7"/>
<reference evidence="2" key="1">
    <citation type="submission" date="2023-10" db="EMBL/GenBank/DDBJ databases">
        <title>Genome assembly of Pristionchus species.</title>
        <authorList>
            <person name="Yoshida K."/>
            <person name="Sommer R.J."/>
        </authorList>
    </citation>
    <scope>NUCLEOTIDE SEQUENCE</scope>
    <source>
        <strain evidence="2">RS5133</strain>
    </source>
</reference>
<feature type="domain" description="C2H2-type" evidence="1">
    <location>
        <begin position="92"/>
        <end position="115"/>
    </location>
</feature>
<feature type="non-terminal residue" evidence="2">
    <location>
        <position position="124"/>
    </location>
</feature>
<comment type="caution">
    <text evidence="2">The sequence shown here is derived from an EMBL/GenBank/DDBJ whole genome shotgun (WGS) entry which is preliminary data.</text>
</comment>
<dbReference type="EMBL" id="BTSY01000006">
    <property type="protein sequence ID" value="GMT31254.1"/>
    <property type="molecule type" value="Genomic_DNA"/>
</dbReference>
<dbReference type="InterPro" id="IPR013087">
    <property type="entry name" value="Znf_C2H2_type"/>
</dbReference>
<dbReference type="Proteomes" id="UP001432322">
    <property type="component" value="Unassembled WGS sequence"/>
</dbReference>
<proteinExistence type="predicted"/>
<evidence type="ECO:0000259" key="1">
    <source>
        <dbReference type="SMART" id="SM00355"/>
    </source>
</evidence>
<name>A0AAV5WNC7_9BILA</name>
<gene>
    <name evidence="2" type="ORF">PFISCL1PPCAC_22551</name>
</gene>
<accession>A0AAV5WNC7</accession>